<keyword evidence="1" id="KW-0812">Transmembrane</keyword>
<dbReference type="AlphaFoldDB" id="A0A7H0EZB0"/>
<evidence type="ECO:0000313" key="2">
    <source>
        <dbReference type="EMBL" id="QNP29126.1"/>
    </source>
</evidence>
<dbReference type="RefSeq" id="WP_187705824.1">
    <property type="nucleotide sequence ID" value="NZ_CP060822.1"/>
</dbReference>
<feature type="transmembrane region" description="Helical" evidence="1">
    <location>
        <begin position="87"/>
        <end position="106"/>
    </location>
</feature>
<name>A0A7H0EZB0_9CYAN</name>
<evidence type="ECO:0000256" key="1">
    <source>
        <dbReference type="SAM" id="Phobius"/>
    </source>
</evidence>
<proteinExistence type="predicted"/>
<organism evidence="2 3">
    <name type="scientific">Cylindrospermopsis curvispora GIHE-G1</name>
    <dbReference type="NCBI Taxonomy" id="2666332"/>
    <lineage>
        <taxon>Bacteria</taxon>
        <taxon>Bacillati</taxon>
        <taxon>Cyanobacteriota</taxon>
        <taxon>Cyanophyceae</taxon>
        <taxon>Nostocales</taxon>
        <taxon>Aphanizomenonaceae</taxon>
        <taxon>Cylindrospermopsis</taxon>
    </lineage>
</organism>
<evidence type="ECO:0000313" key="3">
    <source>
        <dbReference type="Proteomes" id="UP000516013"/>
    </source>
</evidence>
<keyword evidence="1" id="KW-0472">Membrane</keyword>
<feature type="transmembrane region" description="Helical" evidence="1">
    <location>
        <begin position="112"/>
        <end position="130"/>
    </location>
</feature>
<feature type="transmembrane region" description="Helical" evidence="1">
    <location>
        <begin position="7"/>
        <end position="28"/>
    </location>
</feature>
<keyword evidence="3" id="KW-1185">Reference proteome</keyword>
<dbReference type="EMBL" id="CP060822">
    <property type="protein sequence ID" value="QNP29126.1"/>
    <property type="molecule type" value="Genomic_DNA"/>
</dbReference>
<feature type="transmembrane region" description="Helical" evidence="1">
    <location>
        <begin position="48"/>
        <end position="67"/>
    </location>
</feature>
<dbReference type="Proteomes" id="UP000516013">
    <property type="component" value="Chromosome"/>
</dbReference>
<accession>A0A7H0EZB0</accession>
<keyword evidence="1" id="KW-1133">Transmembrane helix</keyword>
<dbReference type="KEGG" id="ccur:IAR63_14970"/>
<sequence length="160" mass="18392">MKPREVIRIIVLTTIGGMAMFLGQKLVYENQIVPIQQIPVDAWLTSNYNTAAMVMFLASIIPTLIWYISAARSRFNDGSATRRWRLLWWLLGIIPMVTIVVAVFYINRSSEAQLSLIFFFLLDAIWLYWLPTATSSPEGVKYIPPLAFLLRYKLLGDFID</sequence>
<protein>
    <submittedName>
        <fullName evidence="2">Uncharacterized protein</fullName>
    </submittedName>
</protein>
<gene>
    <name evidence="2" type="ORF">IAR63_14970</name>
</gene>
<reference evidence="2 3" key="1">
    <citation type="submission" date="2020-08" db="EMBL/GenBank/DDBJ databases">
        <title>Complete genome sequence of Raphidiopsis curvispora isolated from drinking water reservoir in South Korea.</title>
        <authorList>
            <person name="Jeong J."/>
        </authorList>
    </citation>
    <scope>NUCLEOTIDE SEQUENCE [LARGE SCALE GENOMIC DNA]</scope>
    <source>
        <strain evidence="2 3">GIHE-G1</strain>
    </source>
</reference>